<keyword evidence="6 20" id="KW-0732">Signal</keyword>
<evidence type="ECO:0000256" key="17">
    <source>
        <dbReference type="ARBA" id="ARBA00082570"/>
    </source>
</evidence>
<dbReference type="PROSITE" id="PS50835">
    <property type="entry name" value="IG_LIKE"/>
    <property type="match status" value="3"/>
</dbReference>
<dbReference type="InterPro" id="IPR052659">
    <property type="entry name" value="Nectin/PVR"/>
</dbReference>
<dbReference type="FunFam" id="2.60.40.10:FF:000298">
    <property type="entry name" value="Nectin cell adhesion molecule 3"/>
    <property type="match status" value="1"/>
</dbReference>
<comment type="subcellular location">
    <subcellularLocation>
        <location evidence="2">Cell junction</location>
        <location evidence="2">Adherens junction</location>
    </subcellularLocation>
    <subcellularLocation>
        <location evidence="1">Cell membrane</location>
        <topology evidence="1">Single-pass type I membrane protein</topology>
    </subcellularLocation>
</comment>
<dbReference type="PANTHER" id="PTHR47387:SF1">
    <property type="entry name" value="NECTIN-2"/>
    <property type="match status" value="1"/>
</dbReference>
<evidence type="ECO:0000256" key="16">
    <source>
        <dbReference type="ARBA" id="ARBA00062858"/>
    </source>
</evidence>
<keyword evidence="7" id="KW-0677">Repeat</keyword>
<dbReference type="GO" id="GO:0005912">
    <property type="term" value="C:adherens junction"/>
    <property type="evidence" value="ECO:0007669"/>
    <property type="project" value="UniProtKB-SubCell"/>
</dbReference>
<feature type="chain" id="PRO_5035288006" description="Nectin cell adhesion molecule 3" evidence="20">
    <location>
        <begin position="26"/>
        <end position="467"/>
    </location>
</feature>
<evidence type="ECO:0000256" key="10">
    <source>
        <dbReference type="ARBA" id="ARBA00022989"/>
    </source>
</evidence>
<comment type="similarity">
    <text evidence="3">Belongs to the nectin family.</text>
</comment>
<dbReference type="InterPro" id="IPR003599">
    <property type="entry name" value="Ig_sub"/>
</dbReference>
<evidence type="ECO:0000256" key="15">
    <source>
        <dbReference type="ARBA" id="ARBA00058274"/>
    </source>
</evidence>
<keyword evidence="8" id="KW-0130">Cell adhesion</keyword>
<feature type="transmembrane region" description="Helical" evidence="19">
    <location>
        <begin position="340"/>
        <end position="361"/>
    </location>
</feature>
<keyword evidence="13" id="KW-0325">Glycoprotein</keyword>
<evidence type="ECO:0000256" key="12">
    <source>
        <dbReference type="ARBA" id="ARBA00023157"/>
    </source>
</evidence>
<keyword evidence="12" id="KW-1015">Disulfide bond</keyword>
<evidence type="ECO:0000256" key="13">
    <source>
        <dbReference type="ARBA" id="ARBA00023180"/>
    </source>
</evidence>
<dbReference type="Pfam" id="PF07686">
    <property type="entry name" value="V-set"/>
    <property type="match status" value="1"/>
</dbReference>
<dbReference type="SUPFAM" id="SSF48726">
    <property type="entry name" value="Immunoglobulin"/>
    <property type="match status" value="3"/>
</dbReference>
<gene>
    <name evidence="22" type="primary">Nectin2</name>
    <name evidence="22" type="ORF">GTO95_0010094</name>
</gene>
<dbReference type="AlphaFoldDB" id="A0A8J7P8G3"/>
<evidence type="ECO:0000259" key="21">
    <source>
        <dbReference type="PROSITE" id="PS50835"/>
    </source>
</evidence>
<comment type="subunit">
    <text evidence="16">Cis- and trans-homodimer. Can form trans-heterodimers.</text>
</comment>
<dbReference type="InterPro" id="IPR007110">
    <property type="entry name" value="Ig-like_dom"/>
</dbReference>
<comment type="function">
    <text evidence="15">Cell adhesion molecule that promotes cell-cell contacts and plays important roles in the development of the nervous system. Acts by forming homophilic or heterophilic trans-dimers.</text>
</comment>
<dbReference type="InterPro" id="IPR036179">
    <property type="entry name" value="Ig-like_dom_sf"/>
</dbReference>
<evidence type="ECO:0000256" key="3">
    <source>
        <dbReference type="ARBA" id="ARBA00007810"/>
    </source>
</evidence>
<dbReference type="GO" id="GO:0005886">
    <property type="term" value="C:plasma membrane"/>
    <property type="evidence" value="ECO:0007669"/>
    <property type="project" value="UniProtKB-SubCell"/>
</dbReference>
<evidence type="ECO:0000256" key="20">
    <source>
        <dbReference type="SAM" id="SignalP"/>
    </source>
</evidence>
<proteinExistence type="inferred from homology"/>
<dbReference type="InterPro" id="IPR013162">
    <property type="entry name" value="CD80_C2-set"/>
</dbReference>
<feature type="domain" description="Ig-like" evidence="21">
    <location>
        <begin position="240"/>
        <end position="324"/>
    </location>
</feature>
<dbReference type="InterPro" id="IPR013783">
    <property type="entry name" value="Ig-like_fold"/>
</dbReference>
<evidence type="ECO:0000256" key="9">
    <source>
        <dbReference type="ARBA" id="ARBA00022949"/>
    </source>
</evidence>
<feature type="region of interest" description="Disordered" evidence="18">
    <location>
        <begin position="369"/>
        <end position="405"/>
    </location>
</feature>
<evidence type="ECO:0000256" key="18">
    <source>
        <dbReference type="SAM" id="MobiDB-lite"/>
    </source>
</evidence>
<accession>A0A8J7P8G3</accession>
<keyword evidence="9" id="KW-0965">Cell junction</keyword>
<dbReference type="Proteomes" id="UP000736164">
    <property type="component" value="Unassembled WGS sequence"/>
</dbReference>
<keyword evidence="11 19" id="KW-0472">Membrane</keyword>
<evidence type="ECO:0000256" key="11">
    <source>
        <dbReference type="ARBA" id="ARBA00023136"/>
    </source>
</evidence>
<feature type="signal peptide" evidence="20">
    <location>
        <begin position="1"/>
        <end position="25"/>
    </location>
</feature>
<evidence type="ECO:0000256" key="1">
    <source>
        <dbReference type="ARBA" id="ARBA00004251"/>
    </source>
</evidence>
<feature type="domain" description="Ig-like" evidence="21">
    <location>
        <begin position="4"/>
        <end position="120"/>
    </location>
</feature>
<evidence type="ECO:0000313" key="22">
    <source>
        <dbReference type="EMBL" id="MBN3325719.1"/>
    </source>
</evidence>
<name>A0A8J7P8G3_ATRSP</name>
<dbReference type="SMART" id="SM00409">
    <property type="entry name" value="IG"/>
    <property type="match status" value="2"/>
</dbReference>
<evidence type="ECO:0000256" key="8">
    <source>
        <dbReference type="ARBA" id="ARBA00022889"/>
    </source>
</evidence>
<evidence type="ECO:0000256" key="7">
    <source>
        <dbReference type="ARBA" id="ARBA00022737"/>
    </source>
</evidence>
<keyword evidence="14" id="KW-0393">Immunoglobulin domain</keyword>
<evidence type="ECO:0000256" key="4">
    <source>
        <dbReference type="ARBA" id="ARBA00022475"/>
    </source>
</evidence>
<feature type="non-terminal residue" evidence="22">
    <location>
        <position position="467"/>
    </location>
</feature>
<feature type="non-terminal residue" evidence="22">
    <location>
        <position position="1"/>
    </location>
</feature>
<keyword evidence="23" id="KW-1185">Reference proteome</keyword>
<keyword evidence="10 19" id="KW-1133">Transmembrane helix</keyword>
<feature type="domain" description="Ig-like" evidence="21">
    <location>
        <begin position="142"/>
        <end position="221"/>
    </location>
</feature>
<dbReference type="PANTHER" id="PTHR47387">
    <property type="entry name" value="NECTIN-2"/>
    <property type="match status" value="1"/>
</dbReference>
<dbReference type="Gene3D" id="2.60.40.10">
    <property type="entry name" value="Immunoglobulins"/>
    <property type="match status" value="3"/>
</dbReference>
<dbReference type="InterPro" id="IPR013106">
    <property type="entry name" value="Ig_V-set"/>
</dbReference>
<dbReference type="FunFam" id="2.60.40.10:FF:000304">
    <property type="entry name" value="Nectin cell adhesion molecule 1"/>
    <property type="match status" value="1"/>
</dbReference>
<sequence>MARPPSREGALAALVSLLLVQVVGCQHVKVEPEVLAYPGQDVTLRCQFVQDGEAKLTQVSWIWEPVNGQKENIAVFHPNFGASYPSSPLKGRISFINSSLENPSIRIKALVLGDEGKYICEYATYPSGNDQGTTNLFVLVKPRSSANIITVPAGGAPVAAARCVAAGGRPAANVSWETAAQGNWTAVPTQNPDGTVTVTSEYLLAPTSEDNGKDISCVVKHKTLKIPARFPLKLFIEYPPQVKIFGYDNNWYIGRTEATLVCEAIGNPMPTNVTWKLLSGQMPENVVISHHKLTVLKVDEAVNSTFVCEVNNRLGATQEQISVIVRGTPLRMKGPATGSIIGGIIGVILVLAVIGTVITVVRRQRLSKECGDAPPTHKPPPPKKKGGSTEELHKSLNPMTESQQPWDRIYSERSAEPVTDLDVYNEEERLHPLEESLAHGDTHLIPDPDAPEPQLEHGFVMSPAVYV</sequence>
<keyword evidence="5 19" id="KW-0812">Transmembrane</keyword>
<evidence type="ECO:0000256" key="19">
    <source>
        <dbReference type="SAM" id="Phobius"/>
    </source>
</evidence>
<evidence type="ECO:0000256" key="14">
    <source>
        <dbReference type="ARBA" id="ARBA00023319"/>
    </source>
</evidence>
<evidence type="ECO:0000256" key="6">
    <source>
        <dbReference type="ARBA" id="ARBA00022729"/>
    </source>
</evidence>
<organism evidence="22 23">
    <name type="scientific">Atractosteus spatula</name>
    <name type="common">Alligator gar</name>
    <name type="synonym">Lepisosteus spatula</name>
    <dbReference type="NCBI Taxonomy" id="7917"/>
    <lineage>
        <taxon>Eukaryota</taxon>
        <taxon>Metazoa</taxon>
        <taxon>Chordata</taxon>
        <taxon>Craniata</taxon>
        <taxon>Vertebrata</taxon>
        <taxon>Euteleostomi</taxon>
        <taxon>Actinopterygii</taxon>
        <taxon>Neopterygii</taxon>
        <taxon>Holostei</taxon>
        <taxon>Semionotiformes</taxon>
        <taxon>Lepisosteidae</taxon>
        <taxon>Atractosteus</taxon>
    </lineage>
</organism>
<evidence type="ECO:0000256" key="2">
    <source>
        <dbReference type="ARBA" id="ARBA00004536"/>
    </source>
</evidence>
<evidence type="ECO:0000313" key="23">
    <source>
        <dbReference type="Proteomes" id="UP000736164"/>
    </source>
</evidence>
<reference evidence="22" key="1">
    <citation type="journal article" date="2021" name="Cell">
        <title>Tracing the genetic footprints of vertebrate landing in non-teleost ray-finned fishes.</title>
        <authorList>
            <person name="Bi X."/>
            <person name="Wang K."/>
            <person name="Yang L."/>
            <person name="Pan H."/>
            <person name="Jiang H."/>
            <person name="Wei Q."/>
            <person name="Fang M."/>
            <person name="Yu H."/>
            <person name="Zhu C."/>
            <person name="Cai Y."/>
            <person name="He Y."/>
            <person name="Gan X."/>
            <person name="Zeng H."/>
            <person name="Yu D."/>
            <person name="Zhu Y."/>
            <person name="Jiang H."/>
            <person name="Qiu Q."/>
            <person name="Yang H."/>
            <person name="Zhang Y.E."/>
            <person name="Wang W."/>
            <person name="Zhu M."/>
            <person name="He S."/>
            <person name="Zhang G."/>
        </authorList>
    </citation>
    <scope>NUCLEOTIDE SEQUENCE</scope>
    <source>
        <strain evidence="22">Allg_001</strain>
    </source>
</reference>
<dbReference type="Pfam" id="PF08205">
    <property type="entry name" value="C2-set_2"/>
    <property type="match status" value="1"/>
</dbReference>
<evidence type="ECO:0000256" key="5">
    <source>
        <dbReference type="ARBA" id="ARBA00022692"/>
    </source>
</evidence>
<dbReference type="EMBL" id="JAAWVO010077268">
    <property type="protein sequence ID" value="MBN3325719.1"/>
    <property type="molecule type" value="Genomic_DNA"/>
</dbReference>
<comment type="caution">
    <text evidence="22">The sequence shown here is derived from an EMBL/GenBank/DDBJ whole genome shotgun (WGS) entry which is preliminary data.</text>
</comment>
<protein>
    <recommendedName>
        <fullName evidence="17">Nectin cell adhesion molecule 3</fullName>
    </recommendedName>
</protein>
<keyword evidence="4" id="KW-1003">Cell membrane</keyword>
<dbReference type="GO" id="GO:0007155">
    <property type="term" value="P:cell adhesion"/>
    <property type="evidence" value="ECO:0007669"/>
    <property type="project" value="UniProtKB-KW"/>
</dbReference>